<gene>
    <name evidence="1" type="ORF">EJP82_06800</name>
</gene>
<comment type="caution">
    <text evidence="1">The sequence shown here is derived from an EMBL/GenBank/DDBJ whole genome shotgun (WGS) entry which is preliminary data.</text>
</comment>
<dbReference type="EMBL" id="RZNY01000004">
    <property type="protein sequence ID" value="RUT47412.1"/>
    <property type="molecule type" value="Genomic_DNA"/>
</dbReference>
<evidence type="ECO:0000313" key="2">
    <source>
        <dbReference type="Proteomes" id="UP000279446"/>
    </source>
</evidence>
<protein>
    <recommendedName>
        <fullName evidence="3">Lipoprotein</fullName>
    </recommendedName>
</protein>
<dbReference type="AlphaFoldDB" id="A0A3S1BQW2"/>
<reference evidence="1 2" key="1">
    <citation type="submission" date="2018-12" db="EMBL/GenBank/DDBJ databases">
        <authorList>
            <person name="Sun L."/>
            <person name="Chen Z."/>
        </authorList>
    </citation>
    <scope>NUCLEOTIDE SEQUENCE [LARGE SCALE GENOMIC DNA]</scope>
    <source>
        <strain evidence="1 2">DSM 15890</strain>
    </source>
</reference>
<accession>A0A3S1BQW2</accession>
<dbReference type="RefSeq" id="WP_127191290.1">
    <property type="nucleotide sequence ID" value="NZ_RZNY01000004.1"/>
</dbReference>
<organism evidence="1 2">
    <name type="scientific">Paenibacillus anaericanus</name>
    <dbReference type="NCBI Taxonomy" id="170367"/>
    <lineage>
        <taxon>Bacteria</taxon>
        <taxon>Bacillati</taxon>
        <taxon>Bacillota</taxon>
        <taxon>Bacilli</taxon>
        <taxon>Bacillales</taxon>
        <taxon>Paenibacillaceae</taxon>
        <taxon>Paenibacillus</taxon>
    </lineage>
</organism>
<dbReference type="PROSITE" id="PS51257">
    <property type="entry name" value="PROKAR_LIPOPROTEIN"/>
    <property type="match status" value="1"/>
</dbReference>
<dbReference type="OrthoDB" id="2626373at2"/>
<dbReference type="Proteomes" id="UP000279446">
    <property type="component" value="Unassembled WGS sequence"/>
</dbReference>
<evidence type="ECO:0008006" key="3">
    <source>
        <dbReference type="Google" id="ProtNLM"/>
    </source>
</evidence>
<sequence length="169" mass="19633">MKLKYILLPCVMVIALTGCFNGSIENKPSQKEVVEEYTEGNELTSMAKITLEDFKIALQAEGLELITVEDGYDWLLNNNKPNNFTVGNPIENIDPTKLEQVSIYVFESEHARKKGLEDFNKQREKYDMMIPRIYEAENVMLFYWAHADMDKPAKYEPQFQKAIKKLKLE</sequence>
<keyword evidence="2" id="KW-1185">Reference proteome</keyword>
<name>A0A3S1BQW2_9BACL</name>
<evidence type="ECO:0000313" key="1">
    <source>
        <dbReference type="EMBL" id="RUT47412.1"/>
    </source>
</evidence>
<proteinExistence type="predicted"/>